<dbReference type="AlphaFoldDB" id="A0A895XU15"/>
<protein>
    <submittedName>
        <fullName evidence="2">Antibiotic biosynthesis monooxygenase</fullName>
    </submittedName>
</protein>
<dbReference type="InterPro" id="IPR011008">
    <property type="entry name" value="Dimeric_a/b-barrel"/>
</dbReference>
<evidence type="ECO:0000313" key="2">
    <source>
        <dbReference type="EMBL" id="QSB06789.1"/>
    </source>
</evidence>
<name>A0A895XU15_9ACTN</name>
<dbReference type="Gene3D" id="3.30.70.100">
    <property type="match status" value="1"/>
</dbReference>
<evidence type="ECO:0000259" key="1">
    <source>
        <dbReference type="PROSITE" id="PS51725"/>
    </source>
</evidence>
<dbReference type="Pfam" id="PF03992">
    <property type="entry name" value="ABM"/>
    <property type="match status" value="1"/>
</dbReference>
<feature type="domain" description="ABM" evidence="1">
    <location>
        <begin position="2"/>
        <end position="92"/>
    </location>
</feature>
<gene>
    <name evidence="2" type="ORF">JQS30_07850</name>
</gene>
<reference evidence="2" key="1">
    <citation type="submission" date="2021-02" db="EMBL/GenBank/DDBJ databases">
        <title>Natronoglycomyces albus gen. nov., sp. nov, a haloalkaliphilic actinobacterium from a soda solonchak soil.</title>
        <authorList>
            <person name="Sorokin D.Y."/>
            <person name="Khijniak T.V."/>
            <person name="Zakharycheva A.P."/>
            <person name="Boueva O.V."/>
            <person name="Ariskina E.V."/>
            <person name="Hahnke R.L."/>
            <person name="Bunk B."/>
            <person name="Sproer C."/>
            <person name="Schumann P."/>
            <person name="Evtushenko L.I."/>
            <person name="Kublanov I.V."/>
        </authorList>
    </citation>
    <scope>NUCLEOTIDE SEQUENCE</scope>
    <source>
        <strain evidence="2">DSM 106290</strain>
    </source>
</reference>
<dbReference type="GO" id="GO:0004497">
    <property type="term" value="F:monooxygenase activity"/>
    <property type="evidence" value="ECO:0007669"/>
    <property type="project" value="UniProtKB-KW"/>
</dbReference>
<keyword evidence="3" id="KW-1185">Reference proteome</keyword>
<dbReference type="InterPro" id="IPR007138">
    <property type="entry name" value="ABM_dom"/>
</dbReference>
<dbReference type="Proteomes" id="UP000662939">
    <property type="component" value="Chromosome"/>
</dbReference>
<dbReference type="InterPro" id="IPR050744">
    <property type="entry name" value="AI-2_Isomerase_LsrG"/>
</dbReference>
<dbReference type="KEGG" id="nav:JQS30_07850"/>
<dbReference type="PROSITE" id="PS51725">
    <property type="entry name" value="ABM"/>
    <property type="match status" value="1"/>
</dbReference>
<dbReference type="RefSeq" id="WP_213172796.1">
    <property type="nucleotide sequence ID" value="NZ_CP070496.1"/>
</dbReference>
<dbReference type="EMBL" id="CP070496">
    <property type="protein sequence ID" value="QSB06789.1"/>
    <property type="molecule type" value="Genomic_DNA"/>
</dbReference>
<organism evidence="2 3">
    <name type="scientific">Natronoglycomyces albus</name>
    <dbReference type="NCBI Taxonomy" id="2811108"/>
    <lineage>
        <taxon>Bacteria</taxon>
        <taxon>Bacillati</taxon>
        <taxon>Actinomycetota</taxon>
        <taxon>Actinomycetes</taxon>
        <taxon>Glycomycetales</taxon>
        <taxon>Glycomycetaceae</taxon>
        <taxon>Natronoglycomyces</taxon>
    </lineage>
</organism>
<keyword evidence="2" id="KW-0560">Oxidoreductase</keyword>
<accession>A0A895XU15</accession>
<proteinExistence type="predicted"/>
<sequence>MIVVHVTLRTNEKNRPATIEALRQLQDNTRKKDRGCLAYNFSADLDDANTFYCTEEWTSMGALETHLASDHMAQSDATLEKLLTSKADVSVFTAQKAHIPQP</sequence>
<dbReference type="PANTHER" id="PTHR33336:SF3">
    <property type="entry name" value="ABM DOMAIN-CONTAINING PROTEIN"/>
    <property type="match status" value="1"/>
</dbReference>
<dbReference type="SUPFAM" id="SSF54909">
    <property type="entry name" value="Dimeric alpha+beta barrel"/>
    <property type="match status" value="1"/>
</dbReference>
<evidence type="ECO:0000313" key="3">
    <source>
        <dbReference type="Proteomes" id="UP000662939"/>
    </source>
</evidence>
<dbReference type="PANTHER" id="PTHR33336">
    <property type="entry name" value="QUINOL MONOOXYGENASE YGIN-RELATED"/>
    <property type="match status" value="1"/>
</dbReference>
<keyword evidence="2" id="KW-0503">Monooxygenase</keyword>